<proteinExistence type="inferred from homology"/>
<dbReference type="Proteomes" id="UP000664617">
    <property type="component" value="Unassembled WGS sequence"/>
</dbReference>
<dbReference type="NCBIfam" id="NF002198">
    <property type="entry name" value="PRK01060.1-3"/>
    <property type="match status" value="1"/>
</dbReference>
<dbReference type="InterPro" id="IPR036237">
    <property type="entry name" value="Xyl_isomerase-like_sf"/>
</dbReference>
<dbReference type="InterPro" id="IPR001719">
    <property type="entry name" value="AP_endonuc_2"/>
</dbReference>
<protein>
    <submittedName>
        <fullName evidence="10">Deoxyribonuclease IV</fullName>
        <ecNumber evidence="10">3.1.21.2</ecNumber>
    </submittedName>
</protein>
<organism evidence="10 11">
    <name type="scientific">Myceligenerans salitolerans</name>
    <dbReference type="NCBI Taxonomy" id="1230528"/>
    <lineage>
        <taxon>Bacteria</taxon>
        <taxon>Bacillati</taxon>
        <taxon>Actinomycetota</taxon>
        <taxon>Actinomycetes</taxon>
        <taxon>Micrococcales</taxon>
        <taxon>Promicromonosporaceae</taxon>
        <taxon>Myceligenerans</taxon>
    </lineage>
</organism>
<evidence type="ECO:0000259" key="9">
    <source>
        <dbReference type="Pfam" id="PF01261"/>
    </source>
</evidence>
<evidence type="ECO:0000256" key="1">
    <source>
        <dbReference type="ARBA" id="ARBA00001947"/>
    </source>
</evidence>
<keyword evidence="4" id="KW-0227">DNA damage</keyword>
<evidence type="ECO:0000256" key="6">
    <source>
        <dbReference type="ARBA" id="ARBA00022833"/>
    </source>
</evidence>
<dbReference type="Gene3D" id="3.20.20.150">
    <property type="entry name" value="Divalent-metal-dependent TIM barrel enzymes"/>
    <property type="match status" value="1"/>
</dbReference>
<dbReference type="SUPFAM" id="SSF51658">
    <property type="entry name" value="Xylose isomerase-like"/>
    <property type="match status" value="1"/>
</dbReference>
<dbReference type="PROSITE" id="PS00731">
    <property type="entry name" value="AP_NUCLEASE_F2_3"/>
    <property type="match status" value="1"/>
</dbReference>
<evidence type="ECO:0000256" key="4">
    <source>
        <dbReference type="ARBA" id="ARBA00022763"/>
    </source>
</evidence>
<gene>
    <name evidence="10" type="ORF">J0911_12155</name>
</gene>
<evidence type="ECO:0000256" key="3">
    <source>
        <dbReference type="ARBA" id="ARBA00022723"/>
    </source>
</evidence>
<keyword evidence="3" id="KW-0479">Metal-binding</keyword>
<keyword evidence="6" id="KW-0862">Zinc</keyword>
<accession>A0ABS3I9S5</accession>
<comment type="cofactor">
    <cofactor evidence="1">
        <name>Zn(2+)</name>
        <dbReference type="ChEBI" id="CHEBI:29105"/>
    </cofactor>
</comment>
<dbReference type="SMART" id="SM00518">
    <property type="entry name" value="AP2Ec"/>
    <property type="match status" value="1"/>
</dbReference>
<dbReference type="CDD" id="cd00019">
    <property type="entry name" value="AP2Ec"/>
    <property type="match status" value="1"/>
</dbReference>
<keyword evidence="5 10" id="KW-0378">Hydrolase</keyword>
<name>A0ABS3I9S5_9MICO</name>
<evidence type="ECO:0000256" key="7">
    <source>
        <dbReference type="ARBA" id="ARBA00023204"/>
    </source>
</evidence>
<dbReference type="Pfam" id="PF01261">
    <property type="entry name" value="AP_endonuc_2"/>
    <property type="match status" value="1"/>
</dbReference>
<evidence type="ECO:0000313" key="10">
    <source>
        <dbReference type="EMBL" id="MBO0609777.1"/>
    </source>
</evidence>
<dbReference type="PROSITE" id="PS51432">
    <property type="entry name" value="AP_NUCLEASE_F2_4"/>
    <property type="match status" value="1"/>
</dbReference>
<sequence length="263" mass="27864">MVKIGAHVPLTEAVSEAKKLGADQVQVFLSNPQQWKIAPDLGYEGGPEAFRADVESAGLDVYVHAPYIVNVASTNNRIRIPSRKLLQTTMDRAAEVGARGVVVHGGNIAAGDDPAKGFDNWRKAVDALETDVPVLVENTAGGENSMARRLERIEQLWAAIQQADGSEVVGFCLDTCHAWAGGLDLAEAAGQIRAITGRIDLVHANDSRDQAGSGADRHTNLGHGSIPEQELVAVIAAAGAPVICETKGDMAPDIAWLRERLPG</sequence>
<feature type="domain" description="Xylose isomerase-like TIM barrel" evidence="9">
    <location>
        <begin position="15"/>
        <end position="259"/>
    </location>
</feature>
<keyword evidence="11" id="KW-1185">Reference proteome</keyword>
<evidence type="ECO:0000256" key="2">
    <source>
        <dbReference type="ARBA" id="ARBA00005340"/>
    </source>
</evidence>
<comment type="caution">
    <text evidence="10">The sequence shown here is derived from an EMBL/GenBank/DDBJ whole genome shotgun (WGS) entry which is preliminary data.</text>
</comment>
<keyword evidence="7" id="KW-0234">DNA repair</keyword>
<dbReference type="GO" id="GO:0008833">
    <property type="term" value="F:deoxyribonuclease IV (phage-T4-induced) activity"/>
    <property type="evidence" value="ECO:0007669"/>
    <property type="project" value="UniProtKB-EC"/>
</dbReference>
<dbReference type="PANTHER" id="PTHR21445">
    <property type="entry name" value="ENDONUCLEASE IV ENDODEOXYRIBONUCLEASE IV"/>
    <property type="match status" value="1"/>
</dbReference>
<dbReference type="EC" id="3.1.21.2" evidence="10"/>
<dbReference type="InterPro" id="IPR018246">
    <property type="entry name" value="AP_endonuc_F2_Zn_BS"/>
</dbReference>
<dbReference type="PANTHER" id="PTHR21445:SF0">
    <property type="entry name" value="APURINIC-APYRIMIDINIC ENDONUCLEASE"/>
    <property type="match status" value="1"/>
</dbReference>
<evidence type="ECO:0000256" key="5">
    <source>
        <dbReference type="ARBA" id="ARBA00022801"/>
    </source>
</evidence>
<dbReference type="PROSITE" id="PS00730">
    <property type="entry name" value="AP_NUCLEASE_F2_2"/>
    <property type="match status" value="1"/>
</dbReference>
<evidence type="ECO:0000313" key="11">
    <source>
        <dbReference type="Proteomes" id="UP000664617"/>
    </source>
</evidence>
<keyword evidence="8" id="KW-0119">Carbohydrate metabolism</keyword>
<reference evidence="11" key="1">
    <citation type="submission" date="2023-07" db="EMBL/GenBank/DDBJ databases">
        <title>Myceligenerans salitolerans sp. nov., a halotolerant actinomycete isolated from a salt lake in Xinjiang, China.</title>
        <authorList>
            <person name="Guan T."/>
        </authorList>
    </citation>
    <scope>NUCLEOTIDE SEQUENCE [LARGE SCALE GENOMIC DNA]</scope>
    <source>
        <strain evidence="11">XHU 5031</strain>
    </source>
</reference>
<dbReference type="InterPro" id="IPR013022">
    <property type="entry name" value="Xyl_isomerase-like_TIM-brl"/>
</dbReference>
<evidence type="ECO:0000256" key="8">
    <source>
        <dbReference type="ARBA" id="ARBA00023277"/>
    </source>
</evidence>
<comment type="similarity">
    <text evidence="2">Belongs to the AP endonuclease 2 family.</text>
</comment>
<dbReference type="EMBL" id="JAFMPK010000044">
    <property type="protein sequence ID" value="MBO0609777.1"/>
    <property type="molecule type" value="Genomic_DNA"/>
</dbReference>
<dbReference type="RefSeq" id="WP_207275697.1">
    <property type="nucleotide sequence ID" value="NZ_JAFMPK010000044.1"/>
</dbReference>